<comment type="subcellular location">
    <subcellularLocation>
        <location evidence="1">Cell membrane</location>
        <topology evidence="1">Multi-pass membrane protein</topology>
    </subcellularLocation>
</comment>
<feature type="transmembrane region" description="Helical" evidence="12">
    <location>
        <begin position="342"/>
        <end position="367"/>
    </location>
</feature>
<dbReference type="InterPro" id="IPR051163">
    <property type="entry name" value="Sodium:Solute_Symporter_SSF"/>
</dbReference>
<dbReference type="EMBL" id="CAXKWB010003788">
    <property type="protein sequence ID" value="CAL4070302.1"/>
    <property type="molecule type" value="Genomic_DNA"/>
</dbReference>
<protein>
    <submittedName>
        <fullName evidence="13">Uncharacterized protein</fullName>
    </submittedName>
</protein>
<dbReference type="AlphaFoldDB" id="A0AAV2Q510"/>
<evidence type="ECO:0000256" key="4">
    <source>
        <dbReference type="ARBA" id="ARBA00022475"/>
    </source>
</evidence>
<evidence type="ECO:0000256" key="7">
    <source>
        <dbReference type="ARBA" id="ARBA00023053"/>
    </source>
</evidence>
<evidence type="ECO:0000256" key="5">
    <source>
        <dbReference type="ARBA" id="ARBA00022692"/>
    </source>
</evidence>
<evidence type="ECO:0000256" key="1">
    <source>
        <dbReference type="ARBA" id="ARBA00004651"/>
    </source>
</evidence>
<keyword evidence="4" id="KW-1003">Cell membrane</keyword>
<dbReference type="Proteomes" id="UP001497623">
    <property type="component" value="Unassembled WGS sequence"/>
</dbReference>
<feature type="transmembrane region" description="Helical" evidence="12">
    <location>
        <begin position="15"/>
        <end position="34"/>
    </location>
</feature>
<accession>A0AAV2Q510</accession>
<feature type="transmembrane region" description="Helical" evidence="12">
    <location>
        <begin position="281"/>
        <end position="307"/>
    </location>
</feature>
<feature type="transmembrane region" description="Helical" evidence="12">
    <location>
        <begin position="448"/>
        <end position="467"/>
    </location>
</feature>
<comment type="similarity">
    <text evidence="2 11">Belongs to the sodium:solute symporter (SSF) (TC 2.A.21) family.</text>
</comment>
<comment type="caution">
    <text evidence="13">The sequence shown here is derived from an EMBL/GenBank/DDBJ whole genome shotgun (WGS) entry which is preliminary data.</text>
</comment>
<evidence type="ECO:0000256" key="8">
    <source>
        <dbReference type="ARBA" id="ARBA00023065"/>
    </source>
</evidence>
<feature type="transmembrane region" description="Helical" evidence="12">
    <location>
        <begin position="392"/>
        <end position="417"/>
    </location>
</feature>
<keyword evidence="6 12" id="KW-1133">Transmembrane helix</keyword>
<feature type="transmembrane region" description="Helical" evidence="12">
    <location>
        <begin position="166"/>
        <end position="188"/>
    </location>
</feature>
<evidence type="ECO:0000256" key="2">
    <source>
        <dbReference type="ARBA" id="ARBA00006434"/>
    </source>
</evidence>
<dbReference type="GO" id="GO:0015293">
    <property type="term" value="F:symporter activity"/>
    <property type="evidence" value="ECO:0007669"/>
    <property type="project" value="TreeGrafter"/>
</dbReference>
<feature type="transmembrane region" description="Helical" evidence="12">
    <location>
        <begin position="195"/>
        <end position="223"/>
    </location>
</feature>
<name>A0AAV2Q510_MEGNR</name>
<feature type="transmembrane region" description="Helical" evidence="12">
    <location>
        <begin position="87"/>
        <end position="111"/>
    </location>
</feature>
<dbReference type="Pfam" id="PF00474">
    <property type="entry name" value="SSF"/>
    <property type="match status" value="1"/>
</dbReference>
<proteinExistence type="inferred from homology"/>
<sequence>MAKICRMEELSSFGFWDYLVLSLMLGGCLIIGVYQAFHGLRDADDYLLGGRQMKVFPVAISLFSSFISAIGILGFCGETYGHGLEASWQLVGAAIGILVISRLITPVLYPLKLTSINQFLGLRFNSTFLQRLAMCLGVVQALLYMGMCLYAPTIALGYVMPMDSNINIIILGIICTVYSTLGGLRAVVWVDVFQIGVMVIGVLTIITVACVDVGGVGQAWIIAEAHNRTNMFNLHFDVYERHNLLNLLLLGLFNDGFNMGLTQASFQRVSSVPTLASAIGVLHFTALSLIVIGGLLFFMGICVFAVYADCSPLGLGLINSKDQILPYFVLDRLTILPGMPGLFVAAIFSGALSSISSALNGVVAMLWKDILQTLPAFAKCSKTTETRINKGLSLLVGMVMIMLAYLSSLLGGILQAFNTLNGVTAGPMVGLFLMAVLLPWVNHYGAAAGLISSWVLMAWVALGSFFYSPSPELLSMSTDGCPHNNTTLGIATPVVVTDQIITPGWMTTNIYGISYCLLQIIGAIICILIGTLVSIATGGMKEINISKDYVHPIIHKWIKSQDVPTNEEMKVLNPL</sequence>
<evidence type="ECO:0000256" key="6">
    <source>
        <dbReference type="ARBA" id="ARBA00022989"/>
    </source>
</evidence>
<feature type="transmembrane region" description="Helical" evidence="12">
    <location>
        <begin position="423"/>
        <end position="441"/>
    </location>
</feature>
<dbReference type="InterPro" id="IPR038377">
    <property type="entry name" value="Na/Glc_symporter_sf"/>
</dbReference>
<dbReference type="Gene3D" id="1.20.1730.10">
    <property type="entry name" value="Sodium/glucose cotransporter"/>
    <property type="match status" value="1"/>
</dbReference>
<dbReference type="InterPro" id="IPR001734">
    <property type="entry name" value="Na/solute_symporter"/>
</dbReference>
<keyword evidence="10" id="KW-0739">Sodium transport</keyword>
<gene>
    <name evidence="13" type="ORF">MNOR_LOCUS8237</name>
</gene>
<keyword evidence="14" id="KW-1185">Reference proteome</keyword>
<dbReference type="GO" id="GO:0006814">
    <property type="term" value="P:sodium ion transport"/>
    <property type="evidence" value="ECO:0007669"/>
    <property type="project" value="UniProtKB-KW"/>
</dbReference>
<dbReference type="PANTHER" id="PTHR42985:SF40">
    <property type="entry name" value="LD47995P-RELATED"/>
    <property type="match status" value="1"/>
</dbReference>
<dbReference type="NCBIfam" id="TIGR00813">
    <property type="entry name" value="sss"/>
    <property type="match status" value="1"/>
</dbReference>
<keyword evidence="3" id="KW-0813">Transport</keyword>
<keyword evidence="9 12" id="KW-0472">Membrane</keyword>
<evidence type="ECO:0000256" key="10">
    <source>
        <dbReference type="ARBA" id="ARBA00023201"/>
    </source>
</evidence>
<dbReference type="GO" id="GO:0005886">
    <property type="term" value="C:plasma membrane"/>
    <property type="evidence" value="ECO:0007669"/>
    <property type="project" value="UniProtKB-SubCell"/>
</dbReference>
<feature type="transmembrane region" description="Helical" evidence="12">
    <location>
        <begin position="132"/>
        <end position="160"/>
    </location>
</feature>
<feature type="transmembrane region" description="Helical" evidence="12">
    <location>
        <begin position="512"/>
        <end position="537"/>
    </location>
</feature>
<evidence type="ECO:0000256" key="3">
    <source>
        <dbReference type="ARBA" id="ARBA00022448"/>
    </source>
</evidence>
<evidence type="ECO:0000256" key="9">
    <source>
        <dbReference type="ARBA" id="ARBA00023136"/>
    </source>
</evidence>
<evidence type="ECO:0000313" key="13">
    <source>
        <dbReference type="EMBL" id="CAL4070302.1"/>
    </source>
</evidence>
<feature type="transmembrane region" description="Helical" evidence="12">
    <location>
        <begin position="55"/>
        <end position="75"/>
    </location>
</feature>
<dbReference type="PROSITE" id="PS50283">
    <property type="entry name" value="NA_SOLUT_SYMP_3"/>
    <property type="match status" value="1"/>
</dbReference>
<dbReference type="PROSITE" id="PS51257">
    <property type="entry name" value="PROKAR_LIPOPROTEIN"/>
    <property type="match status" value="1"/>
</dbReference>
<feature type="non-terminal residue" evidence="13">
    <location>
        <position position="575"/>
    </location>
</feature>
<keyword evidence="8" id="KW-0406">Ion transport</keyword>
<reference evidence="13 14" key="1">
    <citation type="submission" date="2024-05" db="EMBL/GenBank/DDBJ databases">
        <authorList>
            <person name="Wallberg A."/>
        </authorList>
    </citation>
    <scope>NUCLEOTIDE SEQUENCE [LARGE SCALE GENOMIC DNA]</scope>
</reference>
<evidence type="ECO:0000256" key="12">
    <source>
        <dbReference type="SAM" id="Phobius"/>
    </source>
</evidence>
<organism evidence="13 14">
    <name type="scientific">Meganyctiphanes norvegica</name>
    <name type="common">Northern krill</name>
    <name type="synonym">Thysanopoda norvegica</name>
    <dbReference type="NCBI Taxonomy" id="48144"/>
    <lineage>
        <taxon>Eukaryota</taxon>
        <taxon>Metazoa</taxon>
        <taxon>Ecdysozoa</taxon>
        <taxon>Arthropoda</taxon>
        <taxon>Crustacea</taxon>
        <taxon>Multicrustacea</taxon>
        <taxon>Malacostraca</taxon>
        <taxon>Eumalacostraca</taxon>
        <taxon>Eucarida</taxon>
        <taxon>Euphausiacea</taxon>
        <taxon>Euphausiidae</taxon>
        <taxon>Meganyctiphanes</taxon>
    </lineage>
</organism>
<keyword evidence="5 12" id="KW-0812">Transmembrane</keyword>
<dbReference type="PANTHER" id="PTHR42985">
    <property type="entry name" value="SODIUM-COUPLED MONOCARBOXYLATE TRANSPORTER"/>
    <property type="match status" value="1"/>
</dbReference>
<evidence type="ECO:0000313" key="14">
    <source>
        <dbReference type="Proteomes" id="UP001497623"/>
    </source>
</evidence>
<keyword evidence="7" id="KW-0915">Sodium</keyword>
<evidence type="ECO:0000256" key="11">
    <source>
        <dbReference type="RuleBase" id="RU362091"/>
    </source>
</evidence>